<evidence type="ECO:0000256" key="3">
    <source>
        <dbReference type="ARBA" id="ARBA00022723"/>
    </source>
</evidence>
<evidence type="ECO:0000256" key="1">
    <source>
        <dbReference type="ARBA" id="ARBA00001966"/>
    </source>
</evidence>
<feature type="domain" description="Radical SAM core" evidence="6">
    <location>
        <begin position="37"/>
        <end position="182"/>
    </location>
</feature>
<name>A0ABS4AA16_9PROT</name>
<dbReference type="InterPro" id="IPR058240">
    <property type="entry name" value="rSAM_sf"/>
</dbReference>
<gene>
    <name evidence="7" type="ORF">J8J14_03490</name>
</gene>
<protein>
    <submittedName>
        <fullName evidence="7">Radical SAM protein</fullName>
    </submittedName>
</protein>
<keyword evidence="4" id="KW-0408">Iron</keyword>
<keyword evidence="8" id="KW-1185">Reference proteome</keyword>
<keyword evidence="3" id="KW-0479">Metal-binding</keyword>
<dbReference type="Gene3D" id="3.20.20.70">
    <property type="entry name" value="Aldolase class I"/>
    <property type="match status" value="1"/>
</dbReference>
<keyword evidence="5" id="KW-0411">Iron-sulfur</keyword>
<evidence type="ECO:0000256" key="4">
    <source>
        <dbReference type="ARBA" id="ARBA00023004"/>
    </source>
</evidence>
<sequence length="313" mass="33983">MPDAVLPPGKFRDPVRTAKGERRAAVALSALRTLWFNTGTLCNLTCAHCYIESSPRNDALAYLSAREVAGYLDEVEREGMPVQEIGFTGGEPFMNPEMPEMLADTLARGFRTLVLTNAMRPMMRHQERLEALNAAHPGLLTIRVSLDHHDPALHEQERGPGSFATTMQSMQWLAARGFRVHLAGRAAFGHEPEAAMRAGFARLLTEHGIPVDAGDPVALMLFPEMDPEADVPEITEACWGILNKSPDSVMCASSRMVVRRKGAAGPSVLACTLLAYDAQFELGATLAEASRPVPLNHPHCARFCVLGGAACSR</sequence>
<dbReference type="PANTHER" id="PTHR11228:SF7">
    <property type="entry name" value="PQQA PEPTIDE CYCLASE"/>
    <property type="match status" value="1"/>
</dbReference>
<evidence type="ECO:0000256" key="2">
    <source>
        <dbReference type="ARBA" id="ARBA00022691"/>
    </source>
</evidence>
<comment type="caution">
    <text evidence="7">The sequence shown here is derived from an EMBL/GenBank/DDBJ whole genome shotgun (WGS) entry which is preliminary data.</text>
</comment>
<dbReference type="SFLD" id="SFLDS00029">
    <property type="entry name" value="Radical_SAM"/>
    <property type="match status" value="1"/>
</dbReference>
<dbReference type="CDD" id="cd01335">
    <property type="entry name" value="Radical_SAM"/>
    <property type="match status" value="1"/>
</dbReference>
<dbReference type="SFLD" id="SFLDG01067">
    <property type="entry name" value="SPASM/twitch_domain_containing"/>
    <property type="match status" value="1"/>
</dbReference>
<dbReference type="SUPFAM" id="SSF102114">
    <property type="entry name" value="Radical SAM enzymes"/>
    <property type="match status" value="1"/>
</dbReference>
<dbReference type="RefSeq" id="WP_209378055.1">
    <property type="nucleotide sequence ID" value="NZ_JAGIZB010000002.1"/>
</dbReference>
<dbReference type="PANTHER" id="PTHR11228">
    <property type="entry name" value="RADICAL SAM DOMAIN PROTEIN"/>
    <property type="match status" value="1"/>
</dbReference>
<organism evidence="7 8">
    <name type="scientific">Pararoseomonas baculiformis</name>
    <dbReference type="NCBI Taxonomy" id="2820812"/>
    <lineage>
        <taxon>Bacteria</taxon>
        <taxon>Pseudomonadati</taxon>
        <taxon>Pseudomonadota</taxon>
        <taxon>Alphaproteobacteria</taxon>
        <taxon>Acetobacterales</taxon>
        <taxon>Acetobacteraceae</taxon>
        <taxon>Pararoseomonas</taxon>
    </lineage>
</organism>
<accession>A0ABS4AA16</accession>
<dbReference type="Proteomes" id="UP000681594">
    <property type="component" value="Unassembled WGS sequence"/>
</dbReference>
<dbReference type="Pfam" id="PF04055">
    <property type="entry name" value="Radical_SAM"/>
    <property type="match status" value="1"/>
</dbReference>
<dbReference type="InterPro" id="IPR050377">
    <property type="entry name" value="Radical_SAM_PqqE_MftC-like"/>
</dbReference>
<reference evidence="7 8" key="1">
    <citation type="submission" date="2021-03" db="EMBL/GenBank/DDBJ databases">
        <authorList>
            <person name="So Y."/>
        </authorList>
    </citation>
    <scope>NUCLEOTIDE SEQUENCE [LARGE SCALE GENOMIC DNA]</scope>
    <source>
        <strain evidence="7 8">SSH11</strain>
    </source>
</reference>
<proteinExistence type="predicted"/>
<keyword evidence="2" id="KW-0949">S-adenosyl-L-methionine</keyword>
<evidence type="ECO:0000256" key="5">
    <source>
        <dbReference type="ARBA" id="ARBA00023014"/>
    </source>
</evidence>
<dbReference type="InterPro" id="IPR007197">
    <property type="entry name" value="rSAM"/>
</dbReference>
<dbReference type="EMBL" id="JAGIZB010000002">
    <property type="protein sequence ID" value="MBP0443834.1"/>
    <property type="molecule type" value="Genomic_DNA"/>
</dbReference>
<dbReference type="InterPro" id="IPR013785">
    <property type="entry name" value="Aldolase_TIM"/>
</dbReference>
<evidence type="ECO:0000313" key="7">
    <source>
        <dbReference type="EMBL" id="MBP0443834.1"/>
    </source>
</evidence>
<comment type="cofactor">
    <cofactor evidence="1">
        <name>[4Fe-4S] cluster</name>
        <dbReference type="ChEBI" id="CHEBI:49883"/>
    </cofactor>
</comment>
<evidence type="ECO:0000313" key="8">
    <source>
        <dbReference type="Proteomes" id="UP000681594"/>
    </source>
</evidence>
<evidence type="ECO:0000259" key="6">
    <source>
        <dbReference type="Pfam" id="PF04055"/>
    </source>
</evidence>